<sequence>MSPPLNWIFPSGCICVQFGFESRKVLCSCVCAHPCLCPA</sequence>
<name>A0AAX6F5Z6_IRIPA</name>
<protein>
    <submittedName>
        <fullName evidence="1">Uncharacterized protein</fullName>
    </submittedName>
</protein>
<gene>
    <name evidence="1" type="ORF">M6B38_153860</name>
</gene>
<proteinExistence type="predicted"/>
<organism evidence="1 2">
    <name type="scientific">Iris pallida</name>
    <name type="common">Sweet iris</name>
    <dbReference type="NCBI Taxonomy" id="29817"/>
    <lineage>
        <taxon>Eukaryota</taxon>
        <taxon>Viridiplantae</taxon>
        <taxon>Streptophyta</taxon>
        <taxon>Embryophyta</taxon>
        <taxon>Tracheophyta</taxon>
        <taxon>Spermatophyta</taxon>
        <taxon>Magnoliopsida</taxon>
        <taxon>Liliopsida</taxon>
        <taxon>Asparagales</taxon>
        <taxon>Iridaceae</taxon>
        <taxon>Iridoideae</taxon>
        <taxon>Irideae</taxon>
        <taxon>Iris</taxon>
    </lineage>
</organism>
<reference evidence="1" key="1">
    <citation type="journal article" date="2023" name="GigaByte">
        <title>Genome assembly of the bearded iris, Iris pallida Lam.</title>
        <authorList>
            <person name="Bruccoleri R.E."/>
            <person name="Oakeley E.J."/>
            <person name="Faust A.M.E."/>
            <person name="Altorfer M."/>
            <person name="Dessus-Babus S."/>
            <person name="Burckhardt D."/>
            <person name="Oertli M."/>
            <person name="Naumann U."/>
            <person name="Petersen F."/>
            <person name="Wong J."/>
        </authorList>
    </citation>
    <scope>NUCLEOTIDE SEQUENCE</scope>
    <source>
        <strain evidence="1">GSM-AAB239-AS_SAM_17_03QT</strain>
    </source>
</reference>
<dbReference type="Proteomes" id="UP001140949">
    <property type="component" value="Unassembled WGS sequence"/>
</dbReference>
<keyword evidence="2" id="KW-1185">Reference proteome</keyword>
<reference evidence="1" key="2">
    <citation type="submission" date="2023-04" db="EMBL/GenBank/DDBJ databases">
        <authorList>
            <person name="Bruccoleri R.E."/>
            <person name="Oakeley E.J."/>
            <person name="Faust A.-M."/>
            <person name="Dessus-Babus S."/>
            <person name="Altorfer M."/>
            <person name="Burckhardt D."/>
            <person name="Oertli M."/>
            <person name="Naumann U."/>
            <person name="Petersen F."/>
            <person name="Wong J."/>
        </authorList>
    </citation>
    <scope>NUCLEOTIDE SEQUENCE</scope>
    <source>
        <strain evidence="1">GSM-AAB239-AS_SAM_17_03QT</strain>
        <tissue evidence="1">Leaf</tissue>
    </source>
</reference>
<comment type="caution">
    <text evidence="1">The sequence shown here is derived from an EMBL/GenBank/DDBJ whole genome shotgun (WGS) entry which is preliminary data.</text>
</comment>
<evidence type="ECO:0000313" key="2">
    <source>
        <dbReference type="Proteomes" id="UP001140949"/>
    </source>
</evidence>
<evidence type="ECO:0000313" key="1">
    <source>
        <dbReference type="EMBL" id="KAJ6811451.1"/>
    </source>
</evidence>
<dbReference type="EMBL" id="JANAVB010031619">
    <property type="protein sequence ID" value="KAJ6811451.1"/>
    <property type="molecule type" value="Genomic_DNA"/>
</dbReference>
<dbReference type="AlphaFoldDB" id="A0AAX6F5Z6"/>
<accession>A0AAX6F5Z6</accession>